<name>A0A1Y5FDI7_9BACT</name>
<reference evidence="2" key="1">
    <citation type="journal article" date="2017" name="Proc. Natl. Acad. Sci. U.S.A.">
        <title>Simulation of Deepwater Horizon oil plume reveals substrate specialization within a complex community of hydrocarbon-degraders.</title>
        <authorList>
            <person name="Hu P."/>
            <person name="Dubinsky E.A."/>
            <person name="Probst A.J."/>
            <person name="Wang J."/>
            <person name="Sieber C.M.K."/>
            <person name="Tom L.M."/>
            <person name="Gardinali P."/>
            <person name="Banfield J.F."/>
            <person name="Atlas R.M."/>
            <person name="Andersen G.L."/>
        </authorList>
    </citation>
    <scope>NUCLEOTIDE SEQUENCE [LARGE SCALE GENOMIC DNA]</scope>
</reference>
<gene>
    <name evidence="1" type="ORF">A9Q84_11900</name>
</gene>
<evidence type="ECO:0000313" key="1">
    <source>
        <dbReference type="EMBL" id="OUR97029.1"/>
    </source>
</evidence>
<proteinExistence type="predicted"/>
<evidence type="ECO:0000313" key="2">
    <source>
        <dbReference type="Proteomes" id="UP000196531"/>
    </source>
</evidence>
<comment type="caution">
    <text evidence="1">The sequence shown here is derived from an EMBL/GenBank/DDBJ whole genome shotgun (WGS) entry which is preliminary data.</text>
</comment>
<protein>
    <submittedName>
        <fullName evidence="1">Uncharacterized protein</fullName>
    </submittedName>
</protein>
<dbReference type="AlphaFoldDB" id="A0A1Y5FDI7"/>
<dbReference type="EMBL" id="MAAO01000006">
    <property type="protein sequence ID" value="OUR97029.1"/>
    <property type="molecule type" value="Genomic_DNA"/>
</dbReference>
<accession>A0A1Y5FDI7</accession>
<sequence length="126" mass="14859">MRYFLLVYLFSFQIEASELITSLSTKVDSIRDTSNKTTYMNFVSELQREARALKSKSKGDREFYFLYDFDKSLDIVLRLKKFNVDECYRAKIEHFSAYGVRSDNFKRSDLPDGAKLSYDILLKLCQ</sequence>
<dbReference type="Proteomes" id="UP000196531">
    <property type="component" value="Unassembled WGS sequence"/>
</dbReference>
<organism evidence="1 2">
    <name type="scientific">Halobacteriovorax marinus</name>
    <dbReference type="NCBI Taxonomy" id="97084"/>
    <lineage>
        <taxon>Bacteria</taxon>
        <taxon>Pseudomonadati</taxon>
        <taxon>Bdellovibrionota</taxon>
        <taxon>Bacteriovoracia</taxon>
        <taxon>Bacteriovoracales</taxon>
        <taxon>Halobacteriovoraceae</taxon>
        <taxon>Halobacteriovorax</taxon>
    </lineage>
</organism>